<comment type="subcellular location">
    <subcellularLocation>
        <location evidence="1">Cytoplasm</location>
    </subcellularLocation>
</comment>
<accession>A0A918SZA1</accession>
<dbReference type="Pfam" id="PF08240">
    <property type="entry name" value="ADH_N"/>
    <property type="match status" value="1"/>
</dbReference>
<dbReference type="InterPro" id="IPR020843">
    <property type="entry name" value="ER"/>
</dbReference>
<name>A0A918SZA1_9ACTN</name>
<evidence type="ECO:0000256" key="1">
    <source>
        <dbReference type="ARBA" id="ARBA00004496"/>
    </source>
</evidence>
<evidence type="ECO:0000256" key="3">
    <source>
        <dbReference type="ARBA" id="ARBA00022490"/>
    </source>
</evidence>
<dbReference type="Proteomes" id="UP000644020">
    <property type="component" value="Unassembled WGS sequence"/>
</dbReference>
<organism evidence="7 8">
    <name type="scientific">Streptomyces termitum</name>
    <dbReference type="NCBI Taxonomy" id="67368"/>
    <lineage>
        <taxon>Bacteria</taxon>
        <taxon>Bacillati</taxon>
        <taxon>Actinomycetota</taxon>
        <taxon>Actinomycetes</taxon>
        <taxon>Kitasatosporales</taxon>
        <taxon>Streptomycetaceae</taxon>
        <taxon>Streptomyces</taxon>
    </lineage>
</organism>
<protein>
    <submittedName>
        <fullName evidence="7">Oxidoreductase</fullName>
    </submittedName>
</protein>
<gene>
    <name evidence="7" type="ORF">GCM10010305_21120</name>
</gene>
<keyword evidence="8" id="KW-1185">Reference proteome</keyword>
<feature type="domain" description="Enoyl reductase (ER)" evidence="6">
    <location>
        <begin position="10"/>
        <end position="300"/>
    </location>
</feature>
<dbReference type="PANTHER" id="PTHR44154">
    <property type="entry name" value="QUINONE OXIDOREDUCTASE"/>
    <property type="match status" value="1"/>
</dbReference>
<dbReference type="SMART" id="SM00829">
    <property type="entry name" value="PKS_ER"/>
    <property type="match status" value="1"/>
</dbReference>
<proteinExistence type="predicted"/>
<dbReference type="GO" id="GO:0016491">
    <property type="term" value="F:oxidoreductase activity"/>
    <property type="evidence" value="ECO:0007669"/>
    <property type="project" value="InterPro"/>
</dbReference>
<dbReference type="SUPFAM" id="SSF51735">
    <property type="entry name" value="NAD(P)-binding Rossmann-fold domains"/>
    <property type="match status" value="1"/>
</dbReference>
<dbReference type="Gene3D" id="3.90.180.10">
    <property type="entry name" value="Medium-chain alcohol dehydrogenases, catalytic domain"/>
    <property type="match status" value="1"/>
</dbReference>
<dbReference type="GO" id="GO:0005737">
    <property type="term" value="C:cytoplasm"/>
    <property type="evidence" value="ECO:0007669"/>
    <property type="project" value="UniProtKB-SubCell"/>
</dbReference>
<dbReference type="GO" id="GO:0008270">
    <property type="term" value="F:zinc ion binding"/>
    <property type="evidence" value="ECO:0007669"/>
    <property type="project" value="InterPro"/>
</dbReference>
<dbReference type="Gene3D" id="3.40.50.720">
    <property type="entry name" value="NAD(P)-binding Rossmann-like Domain"/>
    <property type="match status" value="1"/>
</dbReference>
<dbReference type="InterPro" id="IPR013154">
    <property type="entry name" value="ADH-like_N"/>
</dbReference>
<dbReference type="GO" id="GO:0003723">
    <property type="term" value="F:RNA binding"/>
    <property type="evidence" value="ECO:0007669"/>
    <property type="project" value="UniProtKB-KW"/>
</dbReference>
<reference evidence="7" key="1">
    <citation type="journal article" date="2014" name="Int. J. Syst. Evol. Microbiol.">
        <title>Complete genome sequence of Corynebacterium casei LMG S-19264T (=DSM 44701T), isolated from a smear-ripened cheese.</title>
        <authorList>
            <consortium name="US DOE Joint Genome Institute (JGI-PGF)"/>
            <person name="Walter F."/>
            <person name="Albersmeier A."/>
            <person name="Kalinowski J."/>
            <person name="Ruckert C."/>
        </authorList>
    </citation>
    <scope>NUCLEOTIDE SEQUENCE</scope>
    <source>
        <strain evidence="7">JCM 4518</strain>
    </source>
</reference>
<keyword evidence="3" id="KW-0963">Cytoplasm</keyword>
<dbReference type="PROSITE" id="PS01162">
    <property type="entry name" value="QOR_ZETA_CRYSTAL"/>
    <property type="match status" value="1"/>
</dbReference>
<evidence type="ECO:0000256" key="4">
    <source>
        <dbReference type="ARBA" id="ARBA00022857"/>
    </source>
</evidence>
<keyword evidence="5" id="KW-0694">RNA-binding</keyword>
<dbReference type="CDD" id="cd05289">
    <property type="entry name" value="MDR_like_2"/>
    <property type="match status" value="1"/>
</dbReference>
<evidence type="ECO:0000256" key="2">
    <source>
        <dbReference type="ARBA" id="ARBA00011881"/>
    </source>
</evidence>
<dbReference type="Pfam" id="PF13602">
    <property type="entry name" value="ADH_zinc_N_2"/>
    <property type="match status" value="1"/>
</dbReference>
<dbReference type="InterPro" id="IPR036291">
    <property type="entry name" value="NAD(P)-bd_dom_sf"/>
</dbReference>
<evidence type="ECO:0000313" key="8">
    <source>
        <dbReference type="Proteomes" id="UP000644020"/>
    </source>
</evidence>
<dbReference type="RefSeq" id="WP_189976308.1">
    <property type="nucleotide sequence ID" value="NZ_BMUL01000004.1"/>
</dbReference>
<evidence type="ECO:0000259" key="6">
    <source>
        <dbReference type="SMART" id="SM00829"/>
    </source>
</evidence>
<comment type="caution">
    <text evidence="7">The sequence shown here is derived from an EMBL/GenBank/DDBJ whole genome shotgun (WGS) entry which is preliminary data.</text>
</comment>
<sequence length="303" mass="31600">MLAAAIRAFGAPEAIEVTELDTPRPAPGEVRVRVRAAGVQAYDCAVRAGWNPPGMTLAFPQVLGNDFAGVVDELGEGVTGFAPGDEVLGWAVLSCYAEYLVVSADQVVAKPANMPWEEAGAFSASAQTAHTALRALEVGPGDTLLVHAAAGGVGTIAVQLAKEWGATVIGTAGERNHDYLRSLGAIPVTYGDGLADRVRALAPDGVTAALDGIGGPALDVSVELVKDRGRIGTLVDFARVEELGVRAIFSQRSAERLRELTGLYAQGRIRVEVSRVFPLAAAPEAHHEVETGHVRGKIVLAID</sequence>
<dbReference type="InterPro" id="IPR051603">
    <property type="entry name" value="Zinc-ADH_QOR/CCCR"/>
</dbReference>
<reference evidence="7" key="2">
    <citation type="submission" date="2020-09" db="EMBL/GenBank/DDBJ databases">
        <authorList>
            <person name="Sun Q."/>
            <person name="Ohkuma M."/>
        </authorList>
    </citation>
    <scope>NUCLEOTIDE SEQUENCE</scope>
    <source>
        <strain evidence="7">JCM 4518</strain>
    </source>
</reference>
<dbReference type="SUPFAM" id="SSF50129">
    <property type="entry name" value="GroES-like"/>
    <property type="match status" value="1"/>
</dbReference>
<dbReference type="AlphaFoldDB" id="A0A918SZA1"/>
<comment type="subunit">
    <text evidence="2">Homotetramer.</text>
</comment>
<evidence type="ECO:0000256" key="5">
    <source>
        <dbReference type="ARBA" id="ARBA00022884"/>
    </source>
</evidence>
<dbReference type="InterPro" id="IPR011032">
    <property type="entry name" value="GroES-like_sf"/>
</dbReference>
<keyword evidence="4" id="KW-0521">NADP</keyword>
<dbReference type="InterPro" id="IPR002364">
    <property type="entry name" value="Quin_OxRdtase/zeta-crystal_CS"/>
</dbReference>
<evidence type="ECO:0000313" key="7">
    <source>
        <dbReference type="EMBL" id="GHA77817.1"/>
    </source>
</evidence>
<dbReference type="PANTHER" id="PTHR44154:SF1">
    <property type="entry name" value="QUINONE OXIDOREDUCTASE"/>
    <property type="match status" value="1"/>
</dbReference>
<dbReference type="EMBL" id="BMUL01000004">
    <property type="protein sequence ID" value="GHA77817.1"/>
    <property type="molecule type" value="Genomic_DNA"/>
</dbReference>